<evidence type="ECO:0000313" key="3">
    <source>
        <dbReference type="Proteomes" id="UP000235145"/>
    </source>
</evidence>
<proteinExistence type="predicted"/>
<keyword evidence="3" id="KW-1185">Reference proteome</keyword>
<feature type="region of interest" description="Disordered" evidence="1">
    <location>
        <begin position="1"/>
        <end position="34"/>
    </location>
</feature>
<evidence type="ECO:0000256" key="1">
    <source>
        <dbReference type="SAM" id="MobiDB-lite"/>
    </source>
</evidence>
<organism evidence="2 3">
    <name type="scientific">Lactuca sativa</name>
    <name type="common">Garden lettuce</name>
    <dbReference type="NCBI Taxonomy" id="4236"/>
    <lineage>
        <taxon>Eukaryota</taxon>
        <taxon>Viridiplantae</taxon>
        <taxon>Streptophyta</taxon>
        <taxon>Embryophyta</taxon>
        <taxon>Tracheophyta</taxon>
        <taxon>Spermatophyta</taxon>
        <taxon>Magnoliopsida</taxon>
        <taxon>eudicotyledons</taxon>
        <taxon>Gunneridae</taxon>
        <taxon>Pentapetalae</taxon>
        <taxon>asterids</taxon>
        <taxon>campanulids</taxon>
        <taxon>Asterales</taxon>
        <taxon>Asteraceae</taxon>
        <taxon>Cichorioideae</taxon>
        <taxon>Cichorieae</taxon>
        <taxon>Lactucinae</taxon>
        <taxon>Lactuca</taxon>
    </lineage>
</organism>
<reference evidence="2 3" key="1">
    <citation type="journal article" date="2017" name="Nat. Commun.">
        <title>Genome assembly with in vitro proximity ligation data and whole-genome triplication in lettuce.</title>
        <authorList>
            <person name="Reyes-Chin-Wo S."/>
            <person name="Wang Z."/>
            <person name="Yang X."/>
            <person name="Kozik A."/>
            <person name="Arikit S."/>
            <person name="Song C."/>
            <person name="Xia L."/>
            <person name="Froenicke L."/>
            <person name="Lavelle D.O."/>
            <person name="Truco M.J."/>
            <person name="Xia R."/>
            <person name="Zhu S."/>
            <person name="Xu C."/>
            <person name="Xu H."/>
            <person name="Xu X."/>
            <person name="Cox K."/>
            <person name="Korf I."/>
            <person name="Meyers B.C."/>
            <person name="Michelmore R.W."/>
        </authorList>
    </citation>
    <scope>NUCLEOTIDE SEQUENCE [LARGE SCALE GENOMIC DNA]</scope>
    <source>
        <strain evidence="3">cv. Salinas</strain>
        <tissue evidence="2">Seedlings</tissue>
    </source>
</reference>
<comment type="caution">
    <text evidence="2">The sequence shown here is derived from an EMBL/GenBank/DDBJ whole genome shotgun (WGS) entry which is preliminary data.</text>
</comment>
<dbReference type="EMBL" id="NBSK02000007">
    <property type="protein sequence ID" value="KAJ0195086.1"/>
    <property type="molecule type" value="Genomic_DNA"/>
</dbReference>
<sequence>MSTQSGEGHRIVEEVGGDGEVGERYGVNEDVGGDAEVGEEHGLVEDVGDVGGVADLQNTGNQHVVAPNLKRRKYGPSQRNTKLRLKRKLMTKADKGESLGNHLTI</sequence>
<dbReference type="AlphaFoldDB" id="A0A9R1UYK7"/>
<accession>A0A9R1UYK7</accession>
<dbReference type="Proteomes" id="UP000235145">
    <property type="component" value="Unassembled WGS sequence"/>
</dbReference>
<gene>
    <name evidence="2" type="ORF">LSAT_V11C700354120</name>
</gene>
<protein>
    <submittedName>
        <fullName evidence="2">Uncharacterized protein</fullName>
    </submittedName>
</protein>
<name>A0A9R1UYK7_LACSA</name>
<evidence type="ECO:0000313" key="2">
    <source>
        <dbReference type="EMBL" id="KAJ0195086.1"/>
    </source>
</evidence>